<evidence type="ECO:0000313" key="1">
    <source>
        <dbReference type="EMBL" id="GFT36628.1"/>
    </source>
</evidence>
<name>A0A8X6TMW3_NEPPI</name>
<proteinExistence type="predicted"/>
<evidence type="ECO:0000313" key="2">
    <source>
        <dbReference type="Proteomes" id="UP000887013"/>
    </source>
</evidence>
<sequence>MVIAVSALEFITKRSNGEDKTDTSSVRYGTTRHVFSVLEMQSLDSSLYRRQDVFPLLWLSFDWVLSLKEYKKDDRMLAYTHVYFGIEKHKKNEQKAYVLRKEANVKFSCILS</sequence>
<gene>
    <name evidence="1" type="ORF">NPIL_482431</name>
</gene>
<dbReference type="OrthoDB" id="6467175at2759"/>
<dbReference type="AlphaFoldDB" id="A0A8X6TMW3"/>
<dbReference type="Proteomes" id="UP000887013">
    <property type="component" value="Unassembled WGS sequence"/>
</dbReference>
<comment type="caution">
    <text evidence="1">The sequence shown here is derived from an EMBL/GenBank/DDBJ whole genome shotgun (WGS) entry which is preliminary data.</text>
</comment>
<protein>
    <submittedName>
        <fullName evidence="1">Uncharacterized protein</fullName>
    </submittedName>
</protein>
<keyword evidence="2" id="KW-1185">Reference proteome</keyword>
<organism evidence="1 2">
    <name type="scientific">Nephila pilipes</name>
    <name type="common">Giant wood spider</name>
    <name type="synonym">Nephila maculata</name>
    <dbReference type="NCBI Taxonomy" id="299642"/>
    <lineage>
        <taxon>Eukaryota</taxon>
        <taxon>Metazoa</taxon>
        <taxon>Ecdysozoa</taxon>
        <taxon>Arthropoda</taxon>
        <taxon>Chelicerata</taxon>
        <taxon>Arachnida</taxon>
        <taxon>Araneae</taxon>
        <taxon>Araneomorphae</taxon>
        <taxon>Entelegynae</taxon>
        <taxon>Araneoidea</taxon>
        <taxon>Nephilidae</taxon>
        <taxon>Nephila</taxon>
    </lineage>
</organism>
<dbReference type="EMBL" id="BMAW01013971">
    <property type="protein sequence ID" value="GFT36628.1"/>
    <property type="molecule type" value="Genomic_DNA"/>
</dbReference>
<accession>A0A8X6TMW3</accession>
<reference evidence="1" key="1">
    <citation type="submission" date="2020-08" db="EMBL/GenBank/DDBJ databases">
        <title>Multicomponent nature underlies the extraordinary mechanical properties of spider dragline silk.</title>
        <authorList>
            <person name="Kono N."/>
            <person name="Nakamura H."/>
            <person name="Mori M."/>
            <person name="Yoshida Y."/>
            <person name="Ohtoshi R."/>
            <person name="Malay A.D."/>
            <person name="Moran D.A.P."/>
            <person name="Tomita M."/>
            <person name="Numata K."/>
            <person name="Arakawa K."/>
        </authorList>
    </citation>
    <scope>NUCLEOTIDE SEQUENCE</scope>
</reference>